<comment type="subcellular location">
    <subcellularLocation>
        <location evidence="1">Secreted</location>
    </subcellularLocation>
</comment>
<evidence type="ECO:0000256" key="6">
    <source>
        <dbReference type="ARBA" id="ARBA00022750"/>
    </source>
</evidence>
<dbReference type="GO" id="GO:0005576">
    <property type="term" value="C:extracellular region"/>
    <property type="evidence" value="ECO:0007669"/>
    <property type="project" value="UniProtKB-SubCell"/>
</dbReference>
<evidence type="ECO:0000256" key="4">
    <source>
        <dbReference type="ARBA" id="ARBA00022670"/>
    </source>
</evidence>
<dbReference type="InterPro" id="IPR021109">
    <property type="entry name" value="Peptidase_aspartic_dom_sf"/>
</dbReference>
<name>A0A0K0DNS9_ANGCA</name>
<evidence type="ECO:0000256" key="2">
    <source>
        <dbReference type="ARBA" id="ARBA00007447"/>
    </source>
</evidence>
<dbReference type="Gene3D" id="2.40.70.10">
    <property type="entry name" value="Acid Proteases"/>
    <property type="match status" value="3"/>
</dbReference>
<dbReference type="STRING" id="6313.A0A0K0DNS9"/>
<accession>A0A0K0DNS9</accession>
<dbReference type="GO" id="GO:0005764">
    <property type="term" value="C:lysosome"/>
    <property type="evidence" value="ECO:0007669"/>
    <property type="project" value="TreeGrafter"/>
</dbReference>
<evidence type="ECO:0000256" key="8">
    <source>
        <dbReference type="ARBA" id="ARBA00023145"/>
    </source>
</evidence>
<dbReference type="InterPro" id="IPR033121">
    <property type="entry name" value="PEPTIDASE_A1"/>
</dbReference>
<keyword evidence="13" id="KW-1185">Reference proteome</keyword>
<evidence type="ECO:0000313" key="14">
    <source>
        <dbReference type="WBParaSite" id="ACAC_0001341801-mRNA-1"/>
    </source>
</evidence>
<dbReference type="PANTHER" id="PTHR47966:SF8">
    <property type="entry name" value="ASPARTIC PROTEASE 1-RELATED"/>
    <property type="match status" value="1"/>
</dbReference>
<dbReference type="PANTHER" id="PTHR47966">
    <property type="entry name" value="BETA-SITE APP-CLEAVING ENZYME, ISOFORM A-RELATED"/>
    <property type="match status" value="1"/>
</dbReference>
<keyword evidence="10" id="KW-0325">Glycoprotein</keyword>
<evidence type="ECO:0000256" key="5">
    <source>
        <dbReference type="ARBA" id="ARBA00022729"/>
    </source>
</evidence>
<dbReference type="Proteomes" id="UP000035642">
    <property type="component" value="Unassembled WGS sequence"/>
</dbReference>
<evidence type="ECO:0000256" key="7">
    <source>
        <dbReference type="ARBA" id="ARBA00022801"/>
    </source>
</evidence>
<evidence type="ECO:0000259" key="12">
    <source>
        <dbReference type="PROSITE" id="PS51767"/>
    </source>
</evidence>
<dbReference type="GO" id="GO:0006508">
    <property type="term" value="P:proteolysis"/>
    <property type="evidence" value="ECO:0007669"/>
    <property type="project" value="UniProtKB-KW"/>
</dbReference>
<evidence type="ECO:0000313" key="13">
    <source>
        <dbReference type="Proteomes" id="UP000035642"/>
    </source>
</evidence>
<reference evidence="13" key="1">
    <citation type="submission" date="2012-09" db="EMBL/GenBank/DDBJ databases">
        <authorList>
            <person name="Martin A.A."/>
        </authorList>
    </citation>
    <scope>NUCLEOTIDE SEQUENCE</scope>
</reference>
<keyword evidence="6" id="KW-0064">Aspartyl protease</keyword>
<dbReference type="CDD" id="cd05471">
    <property type="entry name" value="pepsin_like"/>
    <property type="match status" value="1"/>
</dbReference>
<dbReference type="InterPro" id="IPR034164">
    <property type="entry name" value="Pepsin-like_dom"/>
</dbReference>
<keyword evidence="9 11" id="KW-1015">Disulfide bond</keyword>
<feature type="domain" description="Peptidase A1" evidence="12">
    <location>
        <begin position="1"/>
        <end position="283"/>
    </location>
</feature>
<organism evidence="13 14">
    <name type="scientific">Angiostrongylus cantonensis</name>
    <name type="common">Rat lungworm</name>
    <dbReference type="NCBI Taxonomy" id="6313"/>
    <lineage>
        <taxon>Eukaryota</taxon>
        <taxon>Metazoa</taxon>
        <taxon>Ecdysozoa</taxon>
        <taxon>Nematoda</taxon>
        <taxon>Chromadorea</taxon>
        <taxon>Rhabditida</taxon>
        <taxon>Rhabditina</taxon>
        <taxon>Rhabditomorpha</taxon>
        <taxon>Strongyloidea</taxon>
        <taxon>Metastrongylidae</taxon>
        <taxon>Angiostrongylus</taxon>
    </lineage>
</organism>
<dbReference type="AlphaFoldDB" id="A0A0K0DNS9"/>
<sequence length="289" mass="32157">MGFDTRSSDFWVVDATCTTKVCTGYLGIERVFNRQKFDTTKSSTLSRENIAIIVLYGSGWYDGALVKDTITFAGVTIQQQVFFSAEDMAAIFGYMRFDGIIGLAWPALSMNNEKMSHGGSNGLITFGAIDTVNCDSDIHYVPLSAEKYWEFTIEDFSLGSFSTRRANKAISDISTSWIGAPFFVVEEVVSQTGATYNTEYQFYSVDCSTMMTQPDLKFTINGVEYNVPSKQYVIDIEIGDGKCALALFEVDAGNAGYEWILGAPWIRTYCNIYDVGQKRVGFAKAKQQE</sequence>
<evidence type="ECO:0000256" key="9">
    <source>
        <dbReference type="ARBA" id="ARBA00023157"/>
    </source>
</evidence>
<evidence type="ECO:0000256" key="1">
    <source>
        <dbReference type="ARBA" id="ARBA00004613"/>
    </source>
</evidence>
<dbReference type="GO" id="GO:0004190">
    <property type="term" value="F:aspartic-type endopeptidase activity"/>
    <property type="evidence" value="ECO:0007669"/>
    <property type="project" value="UniProtKB-KW"/>
</dbReference>
<keyword evidence="7" id="KW-0378">Hydrolase</keyword>
<dbReference type="InterPro" id="IPR001461">
    <property type="entry name" value="Aspartic_peptidase_A1"/>
</dbReference>
<dbReference type="WBParaSite" id="ACAC_0001341801-mRNA-1">
    <property type="protein sequence ID" value="ACAC_0001341801-mRNA-1"/>
    <property type="gene ID" value="ACAC_0001341801"/>
</dbReference>
<evidence type="ECO:0000256" key="10">
    <source>
        <dbReference type="ARBA" id="ARBA00023180"/>
    </source>
</evidence>
<evidence type="ECO:0000256" key="3">
    <source>
        <dbReference type="ARBA" id="ARBA00022525"/>
    </source>
</evidence>
<keyword evidence="5" id="KW-0732">Signal</keyword>
<dbReference type="PRINTS" id="PR00792">
    <property type="entry name" value="PEPSIN"/>
</dbReference>
<keyword evidence="8" id="KW-0865">Zymogen</keyword>
<protein>
    <submittedName>
        <fullName evidence="14">Peptidase A1 domain-containing protein</fullName>
    </submittedName>
</protein>
<feature type="disulfide bond" evidence="11">
    <location>
        <begin position="207"/>
        <end position="243"/>
    </location>
</feature>
<dbReference type="Pfam" id="PF00026">
    <property type="entry name" value="Asp"/>
    <property type="match status" value="1"/>
</dbReference>
<reference evidence="14" key="2">
    <citation type="submission" date="2017-02" db="UniProtKB">
        <authorList>
            <consortium name="WormBaseParasite"/>
        </authorList>
    </citation>
    <scope>IDENTIFICATION</scope>
</reference>
<keyword evidence="4" id="KW-0645">Protease</keyword>
<comment type="similarity">
    <text evidence="2">Belongs to the peptidase A1 family.</text>
</comment>
<dbReference type="FunFam" id="2.40.70.10:FF:000058">
    <property type="entry name" value="ASpartyl Protease"/>
    <property type="match status" value="1"/>
</dbReference>
<dbReference type="PROSITE" id="PS51767">
    <property type="entry name" value="PEPTIDASE_A1"/>
    <property type="match status" value="1"/>
</dbReference>
<proteinExistence type="inferred from homology"/>
<keyword evidence="3" id="KW-0964">Secreted</keyword>
<dbReference type="SUPFAM" id="SSF50630">
    <property type="entry name" value="Acid proteases"/>
    <property type="match status" value="1"/>
</dbReference>
<evidence type="ECO:0000256" key="11">
    <source>
        <dbReference type="PIRSR" id="PIRSR601461-2"/>
    </source>
</evidence>